<dbReference type="GO" id="GO:0005886">
    <property type="term" value="C:plasma membrane"/>
    <property type="evidence" value="ECO:0007669"/>
    <property type="project" value="UniProtKB-SubCell"/>
</dbReference>
<comment type="subcellular location">
    <subcellularLocation>
        <location evidence="1">Cell membrane</location>
        <topology evidence="1">Multi-pass membrane protein</topology>
    </subcellularLocation>
</comment>
<reference evidence="5" key="1">
    <citation type="submission" date="2020-10" db="EMBL/GenBank/DDBJ databases">
        <title>Genome Sequence of ESBL Producing Zambian Clinical Strains.</title>
        <authorList>
            <person name="Shawa M."/>
            <person name="Furuta Y."/>
            <person name="Simbotwe M."/>
            <person name="Mulenga E."/>
            <person name="Mubanga M."/>
            <person name="Mulenga G."/>
            <person name="Kaile C."/>
            <person name="Zorigt T."/>
            <person name="Hang'ombe B."/>
            <person name="Higashi H."/>
        </authorList>
    </citation>
    <scope>NUCLEOTIDE SEQUENCE</scope>
    <source>
        <strain evidence="5">Zam_UTH_09</strain>
    </source>
</reference>
<sequence length="211" mass="22411">MLAGLARSAPPQMDALGNSLGLALAACALGAAVCLLWLACGPARGDGWVWLPLVLPALPLADGQYRLALYARLDGDWRTVLWGHLLWVVPRMLFILRPAAPARSAADGCRPHARLGIHAYFLVADPAFANSPTADRPAVGFSVSIAQYLPTLWLGAGRIPTLTSRAVALSSGGEAQTLAAQALWQLLLPAVCFTLTALLAWLAGRYRRGLR</sequence>
<proteinExistence type="predicted"/>
<evidence type="ECO:0000313" key="6">
    <source>
        <dbReference type="Proteomes" id="UP000655094"/>
    </source>
</evidence>
<organism evidence="5 6">
    <name type="scientific">Klebsiella pneumoniae</name>
    <dbReference type="NCBI Taxonomy" id="573"/>
    <lineage>
        <taxon>Bacteria</taxon>
        <taxon>Pseudomonadati</taxon>
        <taxon>Pseudomonadota</taxon>
        <taxon>Gammaproteobacteria</taxon>
        <taxon>Enterobacterales</taxon>
        <taxon>Enterobacteriaceae</taxon>
        <taxon>Klebsiella/Raoultella group</taxon>
        <taxon>Klebsiella</taxon>
        <taxon>Klebsiella pneumoniae complex</taxon>
    </lineage>
</organism>
<keyword evidence="2" id="KW-0813">Transport</keyword>
<dbReference type="PANTHER" id="PTHR30183:SF6">
    <property type="entry name" value="INNER MEMBRANE ABC TRANSPORTER PERMEASE PROTEIN YNJC"/>
    <property type="match status" value="1"/>
</dbReference>
<dbReference type="Proteomes" id="UP000655094">
    <property type="component" value="Unassembled WGS sequence"/>
</dbReference>
<evidence type="ECO:0008006" key="7">
    <source>
        <dbReference type="Google" id="ProtNLM"/>
    </source>
</evidence>
<evidence type="ECO:0000256" key="1">
    <source>
        <dbReference type="ARBA" id="ARBA00004651"/>
    </source>
</evidence>
<evidence type="ECO:0000313" key="5">
    <source>
        <dbReference type="EMBL" id="GHK52375.1"/>
    </source>
</evidence>
<dbReference type="EMBL" id="BNFF01000001">
    <property type="protein sequence ID" value="GHK52375.1"/>
    <property type="molecule type" value="Genomic_DNA"/>
</dbReference>
<keyword evidence="3" id="KW-1003">Cell membrane</keyword>
<protein>
    <recommendedName>
        <fullName evidence="7">ABC transporter permease</fullName>
    </recommendedName>
</protein>
<name>A0A919LU70_KLEPN</name>
<dbReference type="PROSITE" id="PS51257">
    <property type="entry name" value="PROKAR_LIPOPROTEIN"/>
    <property type="match status" value="1"/>
</dbReference>
<dbReference type="AlphaFoldDB" id="A0A919LU70"/>
<gene>
    <name evidence="5" type="ORF">KPZU09_21110</name>
</gene>
<comment type="caution">
    <text evidence="5">The sequence shown here is derived from an EMBL/GenBank/DDBJ whole genome shotgun (WGS) entry which is preliminary data.</text>
</comment>
<accession>A0A919LU70</accession>
<evidence type="ECO:0000256" key="4">
    <source>
        <dbReference type="SAM" id="Phobius"/>
    </source>
</evidence>
<keyword evidence="4" id="KW-1133">Transmembrane helix</keyword>
<keyword evidence="4" id="KW-0812">Transmembrane</keyword>
<feature type="transmembrane region" description="Helical" evidence="4">
    <location>
        <begin position="182"/>
        <end position="203"/>
    </location>
</feature>
<keyword evidence="4" id="KW-0472">Membrane</keyword>
<evidence type="ECO:0000256" key="2">
    <source>
        <dbReference type="ARBA" id="ARBA00022448"/>
    </source>
</evidence>
<evidence type="ECO:0000256" key="3">
    <source>
        <dbReference type="ARBA" id="ARBA00022475"/>
    </source>
</evidence>
<dbReference type="PANTHER" id="PTHR30183">
    <property type="entry name" value="MOLYBDENUM TRANSPORT SYSTEM PERMEASE PROTEIN MODB"/>
    <property type="match status" value="1"/>
</dbReference>